<name>A0ABR1JG89_9AGAR</name>
<keyword evidence="3" id="KW-1185">Reference proteome</keyword>
<protein>
    <submittedName>
        <fullName evidence="2">Uncharacterized protein</fullName>
    </submittedName>
</protein>
<gene>
    <name evidence="2" type="ORF">VKT23_010135</name>
</gene>
<sequence>MSMLLLCLFLLALLCAGWLWRPFVEKKRRNSRLPPVVELSEEDIYQRPQYAYQAAIEKYGPVVGVVRKNQLEYIIDHTLTAQVLTNDLLFSFEHATLRMLNLSVLLSLPRSFAKELDTIVQEDITANMDNIIEALVPIFQHHMQSLKSSTSEDEPISVDLESVVHVMMAESMLTLIFGRVSYLKHLNSNHH</sequence>
<organism evidence="2 3">
    <name type="scientific">Marasmiellus scandens</name>
    <dbReference type="NCBI Taxonomy" id="2682957"/>
    <lineage>
        <taxon>Eukaryota</taxon>
        <taxon>Fungi</taxon>
        <taxon>Dikarya</taxon>
        <taxon>Basidiomycota</taxon>
        <taxon>Agaricomycotina</taxon>
        <taxon>Agaricomycetes</taxon>
        <taxon>Agaricomycetidae</taxon>
        <taxon>Agaricales</taxon>
        <taxon>Marasmiineae</taxon>
        <taxon>Omphalotaceae</taxon>
        <taxon>Marasmiellus</taxon>
    </lineage>
</organism>
<dbReference type="EMBL" id="JBANRG010000019">
    <property type="protein sequence ID" value="KAK7457795.1"/>
    <property type="molecule type" value="Genomic_DNA"/>
</dbReference>
<keyword evidence="1" id="KW-0732">Signal</keyword>
<comment type="caution">
    <text evidence="2">The sequence shown here is derived from an EMBL/GenBank/DDBJ whole genome shotgun (WGS) entry which is preliminary data.</text>
</comment>
<dbReference type="Proteomes" id="UP001498398">
    <property type="component" value="Unassembled WGS sequence"/>
</dbReference>
<accession>A0ABR1JG89</accession>
<reference evidence="2 3" key="1">
    <citation type="submission" date="2024-01" db="EMBL/GenBank/DDBJ databases">
        <title>A draft genome for the cacao thread blight pathogen Marasmiellus scandens.</title>
        <authorList>
            <person name="Baruah I.K."/>
            <person name="Leung J."/>
            <person name="Bukari Y."/>
            <person name="Amoako-Attah I."/>
            <person name="Meinhardt L.W."/>
            <person name="Bailey B.A."/>
            <person name="Cohen S.P."/>
        </authorList>
    </citation>
    <scope>NUCLEOTIDE SEQUENCE [LARGE SCALE GENOMIC DNA]</scope>
    <source>
        <strain evidence="2 3">GH-19</strain>
    </source>
</reference>
<feature type="signal peptide" evidence="1">
    <location>
        <begin position="1"/>
        <end position="17"/>
    </location>
</feature>
<feature type="chain" id="PRO_5047048706" evidence="1">
    <location>
        <begin position="18"/>
        <end position="191"/>
    </location>
</feature>
<evidence type="ECO:0000313" key="2">
    <source>
        <dbReference type="EMBL" id="KAK7457795.1"/>
    </source>
</evidence>
<evidence type="ECO:0000313" key="3">
    <source>
        <dbReference type="Proteomes" id="UP001498398"/>
    </source>
</evidence>
<evidence type="ECO:0000256" key="1">
    <source>
        <dbReference type="SAM" id="SignalP"/>
    </source>
</evidence>
<proteinExistence type="predicted"/>